<dbReference type="EMBL" id="JALBCA010000258">
    <property type="protein sequence ID" value="KAI2381041.1"/>
    <property type="molecule type" value="Genomic_DNA"/>
</dbReference>
<feature type="non-terminal residue" evidence="1">
    <location>
        <position position="68"/>
    </location>
</feature>
<evidence type="ECO:0000313" key="1">
    <source>
        <dbReference type="EMBL" id="KAI2381041.1"/>
    </source>
</evidence>
<accession>A0ACB8ULQ6</accession>
<protein>
    <submittedName>
        <fullName evidence="1">Uncharacterized protein</fullName>
    </submittedName>
</protein>
<proteinExistence type="predicted"/>
<sequence>MVYSKRAAPGPQQSKAGNKAAPKQNRTVERTASAQTAASNASDDDYADNDVLESQDGSDDSIGGLEEA</sequence>
<reference evidence="1" key="1">
    <citation type="journal article" date="2022" name="bioRxiv">
        <title>Population genetic analysis of Ophidiomyces ophidiicola, the causative agent of snake fungal disease, indicates recent introductions to the USA.</title>
        <authorList>
            <person name="Ladner J.T."/>
            <person name="Palmer J.M."/>
            <person name="Ettinger C.L."/>
            <person name="Stajich J.E."/>
            <person name="Farrell T.M."/>
            <person name="Glorioso B.M."/>
            <person name="Lawson B."/>
            <person name="Price S.J."/>
            <person name="Stengle A.G."/>
            <person name="Grear D.A."/>
            <person name="Lorch J.M."/>
        </authorList>
    </citation>
    <scope>NUCLEOTIDE SEQUENCE</scope>
    <source>
        <strain evidence="1">NWHC 24266-5</strain>
    </source>
</reference>
<comment type="caution">
    <text evidence="1">The sequence shown here is derived from an EMBL/GenBank/DDBJ whole genome shotgun (WGS) entry which is preliminary data.</text>
</comment>
<name>A0ACB8ULQ6_9EURO</name>
<gene>
    <name evidence="1" type="ORF">LOY88_006862</name>
</gene>
<organism evidence="1">
    <name type="scientific">Ophidiomyces ophidiicola</name>
    <dbReference type="NCBI Taxonomy" id="1387563"/>
    <lineage>
        <taxon>Eukaryota</taxon>
        <taxon>Fungi</taxon>
        <taxon>Dikarya</taxon>
        <taxon>Ascomycota</taxon>
        <taxon>Pezizomycotina</taxon>
        <taxon>Eurotiomycetes</taxon>
        <taxon>Eurotiomycetidae</taxon>
        <taxon>Onygenales</taxon>
        <taxon>Onygenaceae</taxon>
        <taxon>Ophidiomyces</taxon>
    </lineage>
</organism>